<dbReference type="Proteomes" id="UP000075578">
    <property type="component" value="Unassembled WGS sequence"/>
</dbReference>
<name>A0A150J9K6_9EURY</name>
<accession>A0A150J9K6</accession>
<dbReference type="InterPro" id="IPR012437">
    <property type="entry name" value="DUF1638"/>
</dbReference>
<proteinExistence type="predicted"/>
<dbReference type="Pfam" id="PF07796">
    <property type="entry name" value="DUF1638"/>
    <property type="match status" value="1"/>
</dbReference>
<evidence type="ECO:0000313" key="3">
    <source>
        <dbReference type="Proteomes" id="UP000075578"/>
    </source>
</evidence>
<dbReference type="AlphaFoldDB" id="A0A150J9K6"/>
<comment type="caution">
    <text evidence="2">The sequence shown here is derived from an EMBL/GenBank/DDBJ whole genome shotgun (WGS) entry which is preliminary data.</text>
</comment>
<organism evidence="2 3">
    <name type="scientific">Candidatus Methanofastidiosum methylothiophilum</name>
    <dbReference type="NCBI Taxonomy" id="1705564"/>
    <lineage>
        <taxon>Archaea</taxon>
        <taxon>Methanobacteriati</taxon>
        <taxon>Methanobacteriota</taxon>
        <taxon>Stenosarchaea group</taxon>
        <taxon>Candidatus Methanofastidiosia</taxon>
        <taxon>Candidatus Methanofastidiosales</taxon>
        <taxon>Candidatus Methanofastidiosaceae</taxon>
        <taxon>Candidatus Methanofastidiosum</taxon>
    </lineage>
</organism>
<reference evidence="2 3" key="1">
    <citation type="journal article" date="2016" name="ISME J.">
        <title>Chasing the elusive Euryarchaeota class WSA2: genomes reveal a uniquely fastidious methyl-reducing methanogen.</title>
        <authorList>
            <person name="Nobu M.K."/>
            <person name="Narihiro T."/>
            <person name="Kuroda K."/>
            <person name="Mei R."/>
            <person name="Liu W.T."/>
        </authorList>
    </citation>
    <scope>NUCLEOTIDE SEQUENCE [LARGE SCALE GENOMIC DNA]</scope>
    <source>
        <strain evidence="2">U1lsi0528_Bin089</strain>
    </source>
</reference>
<evidence type="ECO:0000313" key="2">
    <source>
        <dbReference type="EMBL" id="KYC53943.1"/>
    </source>
</evidence>
<gene>
    <name evidence="2" type="ORF">AMQ74_00265</name>
</gene>
<feature type="domain" description="DUF1638" evidence="1">
    <location>
        <begin position="3"/>
        <end position="170"/>
    </location>
</feature>
<dbReference type="EMBL" id="LNGD01000008">
    <property type="protein sequence ID" value="KYC53943.1"/>
    <property type="molecule type" value="Genomic_DNA"/>
</dbReference>
<protein>
    <recommendedName>
        <fullName evidence="1">DUF1638 domain-containing protein</fullName>
    </recommendedName>
</protein>
<sequence>MELQKHSDYLLIYYGLCGNSLNNLEGMLRDNHVKLPFGILKDENKEIVDDCVCALLGSKANYMEILTKEPGTFFLTPGYASHWGLFSKKKIETIGENRLKEIGDQLGIENFDAAEMTKYLLREADYKQIVALEYVCSNCTAYKNKCETISSEIDLDLSYRKGTIRLLHDTLEKAILGL</sequence>
<evidence type="ECO:0000259" key="1">
    <source>
        <dbReference type="Pfam" id="PF07796"/>
    </source>
</evidence>